<evidence type="ECO:0000313" key="1">
    <source>
        <dbReference type="EMBL" id="KAI9450531.1"/>
    </source>
</evidence>
<accession>A0ACC0TX43</accession>
<keyword evidence="2" id="KW-1185">Reference proteome</keyword>
<proteinExistence type="predicted"/>
<comment type="caution">
    <text evidence="1">The sequence shown here is derived from an EMBL/GenBank/DDBJ whole genome shotgun (WGS) entry which is preliminary data.</text>
</comment>
<name>A0ACC0TX43_9AGAM</name>
<dbReference type="Proteomes" id="UP001207468">
    <property type="component" value="Unassembled WGS sequence"/>
</dbReference>
<evidence type="ECO:0000313" key="2">
    <source>
        <dbReference type="Proteomes" id="UP001207468"/>
    </source>
</evidence>
<sequence length="421" mass="44176">MLMLMLMFMLILIQSLSQQSTTYSPGGEQPAISTTQRQSTQPQQIRRHRALLVISLVMAISHFTKMKRGADKQLTKDDDMEDEVEQVQTGFRVANESELARREMRGLPRRTSPAVLPAIPPANSTPNPADAPAVSESASNATKKFASFLGPSSTAGAKPLLSSAHTLKTDASGDTDEVALGYYTSLRGLNSSFLSAVTNAIQSDPFIDIADTLEQYKSIASRKPSIPPASFSFPKPATSAPATMPVPPSSFVGFGATSSAKPPTGFNTGHAPPSTPFSFSSSSSSSSSSSTAAAAAAAATATEPSDSQSTSAISFSPFAGAVSSSSPFKPTASKEMETTPSLKPAFSLGAASFTGPTSSAFPFGGSTTLHFSNPPKSSSLFGSEKAATEEKDKEKDKPPHLRPRRSPSPWRPERSSLVTAQ</sequence>
<protein>
    <submittedName>
        <fullName evidence="1">Uncharacterized protein</fullName>
    </submittedName>
</protein>
<organism evidence="1 2">
    <name type="scientific">Russula earlei</name>
    <dbReference type="NCBI Taxonomy" id="71964"/>
    <lineage>
        <taxon>Eukaryota</taxon>
        <taxon>Fungi</taxon>
        <taxon>Dikarya</taxon>
        <taxon>Basidiomycota</taxon>
        <taxon>Agaricomycotina</taxon>
        <taxon>Agaricomycetes</taxon>
        <taxon>Russulales</taxon>
        <taxon>Russulaceae</taxon>
        <taxon>Russula</taxon>
    </lineage>
</organism>
<reference evidence="1" key="1">
    <citation type="submission" date="2021-03" db="EMBL/GenBank/DDBJ databases">
        <title>Evolutionary priming and transition to the ectomycorrhizal habit in an iconic lineage of mushroom-forming fungi: is preadaptation a requirement?</title>
        <authorList>
            <consortium name="DOE Joint Genome Institute"/>
            <person name="Looney B.P."/>
            <person name="Miyauchi S."/>
            <person name="Morin E."/>
            <person name="Drula E."/>
            <person name="Courty P.E."/>
            <person name="Chicoki N."/>
            <person name="Fauchery L."/>
            <person name="Kohler A."/>
            <person name="Kuo A."/>
            <person name="LaButti K."/>
            <person name="Pangilinan J."/>
            <person name="Lipzen A."/>
            <person name="Riley R."/>
            <person name="Andreopoulos W."/>
            <person name="He G."/>
            <person name="Johnson J."/>
            <person name="Barry K.W."/>
            <person name="Grigoriev I.V."/>
            <person name="Nagy L."/>
            <person name="Hibbett D."/>
            <person name="Henrissat B."/>
            <person name="Matheny P.B."/>
            <person name="Labbe J."/>
            <person name="Martin A.F."/>
        </authorList>
    </citation>
    <scope>NUCLEOTIDE SEQUENCE</scope>
    <source>
        <strain evidence="1">BPL698</strain>
    </source>
</reference>
<dbReference type="EMBL" id="JAGFNK010000427">
    <property type="protein sequence ID" value="KAI9450531.1"/>
    <property type="molecule type" value="Genomic_DNA"/>
</dbReference>
<feature type="non-terminal residue" evidence="1">
    <location>
        <position position="421"/>
    </location>
</feature>
<gene>
    <name evidence="1" type="ORF">F5148DRAFT_1379051</name>
</gene>